<gene>
    <name evidence="4" type="primary">csrD_2</name>
    <name evidence="4" type="ORF">GMA8713_00785</name>
</gene>
<dbReference type="AlphaFoldDB" id="A0A128EXL9"/>
<dbReference type="OrthoDB" id="5894408at2"/>
<dbReference type="CDD" id="cd01948">
    <property type="entry name" value="EAL"/>
    <property type="match status" value="1"/>
</dbReference>
<evidence type="ECO:0000259" key="2">
    <source>
        <dbReference type="PROSITE" id="PS50883"/>
    </source>
</evidence>
<dbReference type="SMART" id="SM00267">
    <property type="entry name" value="GGDEF"/>
    <property type="match status" value="1"/>
</dbReference>
<dbReference type="Proteomes" id="UP000073601">
    <property type="component" value="Unassembled WGS sequence"/>
</dbReference>
<dbReference type="InterPro" id="IPR050706">
    <property type="entry name" value="Cyclic-di-GMP_PDE-like"/>
</dbReference>
<feature type="domain" description="EAL" evidence="2">
    <location>
        <begin position="402"/>
        <end position="645"/>
    </location>
</feature>
<sequence>MFTRRSPLVGVYLSAILLALLSLLAMLSNGISQQQQQLTRHADTVETQLTQVLPTLVAYYDTDAIARITNATLSSELTQITLTDQVTAEQGIWSRKDAVAQTDYWFQQLGSVQPIERVIPLHHDGSEVATLTLSFSPDLANQQIYRDFNQLALTLGATIVSLLTVFTLAFNRNKRAIAHVTKTLNSLAEKDFTSSQAKQRSGVKSLDVALDNLSSHIQRMIQSLHKELKTLNNSMMYDTASGLPNRQYFIHQLNSWMSDDEGVPGAVVIANMSWLDTIYRRYGYAARDETWRLLSTSLQSAFSALPNICVARISETEIALILPECSEEQSRNGLHTLISTLNNEVTMAGFETNEGFYVGVVHGHGLPGTQLMSLADNALQRAIKHHEVFVFNRGSEEQVIDRETWRSLLDNALKKKAVRLLSQPVYRLFGDTTDPLHSEVFTQANIEGTWQSGGRLMPYIQLFEKGVEFDRVVVEQLLNLHKIKPITQPLALNLTDDSLENRQFISWLQNLLKSELPAENICFEISEASARNNLTACISFSEAVRQTGATIGIDHFGRYLQEVEYLSVLKPGYVKLDQALSQNQNAQNRVFTETLANIADSQNITVIATGVKDDESKARINADFIDAYQGFIHPPVPITPSEQTA</sequence>
<dbReference type="SUPFAM" id="SSF141868">
    <property type="entry name" value="EAL domain-like"/>
    <property type="match status" value="1"/>
</dbReference>
<dbReference type="GO" id="GO:0071111">
    <property type="term" value="F:cyclic-guanylate-specific phosphodiesterase activity"/>
    <property type="evidence" value="ECO:0007669"/>
    <property type="project" value="InterPro"/>
</dbReference>
<dbReference type="EMBL" id="FIZY01000005">
    <property type="protein sequence ID" value="CZF78965.1"/>
    <property type="molecule type" value="Genomic_DNA"/>
</dbReference>
<organism evidence="4 5">
    <name type="scientific">Grimontia marina</name>
    <dbReference type="NCBI Taxonomy" id="646534"/>
    <lineage>
        <taxon>Bacteria</taxon>
        <taxon>Pseudomonadati</taxon>
        <taxon>Pseudomonadota</taxon>
        <taxon>Gammaproteobacteria</taxon>
        <taxon>Vibrionales</taxon>
        <taxon>Vibrionaceae</taxon>
        <taxon>Grimontia</taxon>
    </lineage>
</organism>
<dbReference type="Gene3D" id="3.20.20.450">
    <property type="entry name" value="EAL domain"/>
    <property type="match status" value="1"/>
</dbReference>
<dbReference type="InterPro" id="IPR043128">
    <property type="entry name" value="Rev_trsase/Diguanyl_cyclase"/>
</dbReference>
<dbReference type="RefSeq" id="WP_062705937.1">
    <property type="nucleotide sequence ID" value="NZ_CAWRCI010000005.1"/>
</dbReference>
<evidence type="ECO:0000313" key="4">
    <source>
        <dbReference type="EMBL" id="CZF78965.1"/>
    </source>
</evidence>
<dbReference type="InterPro" id="IPR000160">
    <property type="entry name" value="GGDEF_dom"/>
</dbReference>
<evidence type="ECO:0000313" key="5">
    <source>
        <dbReference type="Proteomes" id="UP000073601"/>
    </source>
</evidence>
<feature type="domain" description="GGDEF" evidence="3">
    <location>
        <begin position="263"/>
        <end position="393"/>
    </location>
</feature>
<dbReference type="InterPro" id="IPR029787">
    <property type="entry name" value="Nucleotide_cyclase"/>
</dbReference>
<dbReference type="Pfam" id="PF00563">
    <property type="entry name" value="EAL"/>
    <property type="match status" value="1"/>
</dbReference>
<dbReference type="PROSITE" id="PS50883">
    <property type="entry name" value="EAL"/>
    <property type="match status" value="1"/>
</dbReference>
<accession>A0A128EXL9</accession>
<dbReference type="InterPro" id="IPR001633">
    <property type="entry name" value="EAL_dom"/>
</dbReference>
<reference evidence="5" key="1">
    <citation type="submission" date="2016-02" db="EMBL/GenBank/DDBJ databases">
        <authorList>
            <person name="Rodrigo-Torres Lidia"/>
            <person name="Arahal R.David."/>
        </authorList>
    </citation>
    <scope>NUCLEOTIDE SEQUENCE [LARGE SCALE GENOMIC DNA]</scope>
    <source>
        <strain evidence="5">CECT 8713</strain>
    </source>
</reference>
<proteinExistence type="predicted"/>
<feature type="transmembrane region" description="Helical" evidence="1">
    <location>
        <begin position="151"/>
        <end position="170"/>
    </location>
</feature>
<keyword evidence="5" id="KW-1185">Reference proteome</keyword>
<protein>
    <submittedName>
        <fullName evidence="4">RNase E specificity factor CsrD</fullName>
    </submittedName>
</protein>
<dbReference type="SMART" id="SM00052">
    <property type="entry name" value="EAL"/>
    <property type="match status" value="1"/>
</dbReference>
<evidence type="ECO:0000256" key="1">
    <source>
        <dbReference type="SAM" id="Phobius"/>
    </source>
</evidence>
<dbReference type="Gene3D" id="3.30.70.270">
    <property type="match status" value="1"/>
</dbReference>
<dbReference type="Pfam" id="PF00990">
    <property type="entry name" value="GGDEF"/>
    <property type="match status" value="1"/>
</dbReference>
<dbReference type="PANTHER" id="PTHR33121">
    <property type="entry name" value="CYCLIC DI-GMP PHOSPHODIESTERASE PDEF"/>
    <property type="match status" value="1"/>
</dbReference>
<name>A0A128EXL9_9GAMM</name>
<dbReference type="InterPro" id="IPR035919">
    <property type="entry name" value="EAL_sf"/>
</dbReference>
<keyword evidence="1" id="KW-0812">Transmembrane</keyword>
<dbReference type="SUPFAM" id="SSF55073">
    <property type="entry name" value="Nucleotide cyclase"/>
    <property type="match status" value="1"/>
</dbReference>
<keyword evidence="1" id="KW-1133">Transmembrane helix</keyword>
<evidence type="ECO:0000259" key="3">
    <source>
        <dbReference type="PROSITE" id="PS50887"/>
    </source>
</evidence>
<keyword evidence="1" id="KW-0472">Membrane</keyword>
<dbReference type="PROSITE" id="PS50887">
    <property type="entry name" value="GGDEF"/>
    <property type="match status" value="1"/>
</dbReference>
<dbReference type="PANTHER" id="PTHR33121:SF79">
    <property type="entry name" value="CYCLIC DI-GMP PHOSPHODIESTERASE PDED-RELATED"/>
    <property type="match status" value="1"/>
</dbReference>